<dbReference type="UniPathway" id="UPA00379">
    <property type="reaction ID" value="UER00549"/>
</dbReference>
<dbReference type="InterPro" id="IPR022313">
    <property type="entry name" value="Phe/His_NH3-lyase_AS"/>
</dbReference>
<gene>
    <name evidence="6" type="ORF">S01H4_01381</name>
</gene>
<dbReference type="Gene3D" id="1.10.275.10">
    <property type="entry name" value="Fumarase/aspartase (N-terminal domain)"/>
    <property type="match status" value="1"/>
</dbReference>
<dbReference type="EC" id="4.3.1.3" evidence="2"/>
<dbReference type="PANTHER" id="PTHR10362">
    <property type="entry name" value="HISTIDINE AMMONIA-LYASE"/>
    <property type="match status" value="1"/>
</dbReference>
<organism evidence="6">
    <name type="scientific">marine sediment metagenome</name>
    <dbReference type="NCBI Taxonomy" id="412755"/>
    <lineage>
        <taxon>unclassified sequences</taxon>
        <taxon>metagenomes</taxon>
        <taxon>ecological metagenomes</taxon>
    </lineage>
</organism>
<evidence type="ECO:0000256" key="5">
    <source>
        <dbReference type="ARBA" id="ARBA00049269"/>
    </source>
</evidence>
<evidence type="ECO:0000256" key="4">
    <source>
        <dbReference type="ARBA" id="ARBA00023239"/>
    </source>
</evidence>
<dbReference type="PROSITE" id="PS00488">
    <property type="entry name" value="PAL_HISTIDASE"/>
    <property type="match status" value="1"/>
</dbReference>
<keyword evidence="4" id="KW-0456">Lyase</keyword>
<reference evidence="6" key="1">
    <citation type="journal article" date="2014" name="Front. Microbiol.">
        <title>High frequency of phylogenetically diverse reductive dehalogenase-homologous genes in deep subseafloor sedimentary metagenomes.</title>
        <authorList>
            <person name="Kawai M."/>
            <person name="Futagami T."/>
            <person name="Toyoda A."/>
            <person name="Takaki Y."/>
            <person name="Nishi S."/>
            <person name="Hori S."/>
            <person name="Arai W."/>
            <person name="Tsubouchi T."/>
            <person name="Morono Y."/>
            <person name="Uchiyama I."/>
            <person name="Ito T."/>
            <person name="Fujiyama A."/>
            <person name="Inagaki F."/>
            <person name="Takami H."/>
        </authorList>
    </citation>
    <scope>NUCLEOTIDE SEQUENCE</scope>
    <source>
        <strain evidence="6">Expedition CK06-06</strain>
    </source>
</reference>
<dbReference type="EMBL" id="BART01000249">
    <property type="protein sequence ID" value="GAG68727.1"/>
    <property type="molecule type" value="Genomic_DNA"/>
</dbReference>
<accession>X1AG13</accession>
<dbReference type="InterPro" id="IPR001106">
    <property type="entry name" value="Aromatic_Lyase"/>
</dbReference>
<dbReference type="NCBIfam" id="NF006871">
    <property type="entry name" value="PRK09367.1"/>
    <property type="match status" value="1"/>
</dbReference>
<comment type="catalytic activity">
    <reaction evidence="5">
        <text>L-histidine = trans-urocanate + NH4(+)</text>
        <dbReference type="Rhea" id="RHEA:21232"/>
        <dbReference type="ChEBI" id="CHEBI:17771"/>
        <dbReference type="ChEBI" id="CHEBI:28938"/>
        <dbReference type="ChEBI" id="CHEBI:57595"/>
        <dbReference type="EC" id="4.3.1.3"/>
    </reaction>
</comment>
<evidence type="ECO:0000256" key="3">
    <source>
        <dbReference type="ARBA" id="ARBA00022808"/>
    </source>
</evidence>
<comment type="caution">
    <text evidence="6">The sequence shown here is derived from an EMBL/GenBank/DDBJ whole genome shotgun (WGS) entry which is preliminary data.</text>
</comment>
<protein>
    <recommendedName>
        <fullName evidence="2">histidine ammonia-lyase</fullName>
        <ecNumber evidence="2">4.3.1.3</ecNumber>
    </recommendedName>
</protein>
<dbReference type="GO" id="GO:0019556">
    <property type="term" value="P:L-histidine catabolic process to glutamate and formamide"/>
    <property type="evidence" value="ECO:0007669"/>
    <property type="project" value="UniProtKB-UniPathway"/>
</dbReference>
<sequence length="428" mass="46415">MSHACGVGKPFNKDVVRAMMLLRANSLAKGLSGVRPIVINTLIKMLNKGVHPIIPSQGSVGASGDLAPLAHMALVMIGLGKAEYNGDILSGKETMEKAQIKPLILESKEGIALINGTQTMTAIGVLTLFDAYNLVRSAEITASLSIEALRGNIEQFDEDIQKARPHQGQIDSAKNIRKILFGSELVCKGSNRIRVQDPYSFRCIPQVHGAVRNSLNHVKEVLEVEINSATDNPLIFPDRGEILSGGNFHGQPVAIILDFLSIALSQLGNIAERRIDNLVNCRDKILPPALVEERGLNSGFMLTQYLAASLVSENKVLSHPASVDSIPTSAGQEDFVSMGTIAARKAKEILRNVEKIIGIELLCACQAIDFHNPSKMGQGTKLAHSLLREKVSKLETDRVMAPDIEKAIELIKTYKLLKTVENSIGKLI</sequence>
<proteinExistence type="predicted"/>
<dbReference type="InterPro" id="IPR005921">
    <property type="entry name" value="HutH"/>
</dbReference>
<dbReference type="InterPro" id="IPR024083">
    <property type="entry name" value="Fumarase/histidase_N"/>
</dbReference>
<evidence type="ECO:0000256" key="1">
    <source>
        <dbReference type="ARBA" id="ARBA00005113"/>
    </source>
</evidence>
<dbReference type="AlphaFoldDB" id="X1AG13"/>
<name>X1AG13_9ZZZZ</name>
<dbReference type="NCBIfam" id="TIGR01225">
    <property type="entry name" value="hutH"/>
    <property type="match status" value="1"/>
</dbReference>
<evidence type="ECO:0000313" key="6">
    <source>
        <dbReference type="EMBL" id="GAG68727.1"/>
    </source>
</evidence>
<dbReference type="FunFam" id="1.20.200.10:FF:000003">
    <property type="entry name" value="Histidine ammonia-lyase"/>
    <property type="match status" value="1"/>
</dbReference>
<dbReference type="SUPFAM" id="SSF48557">
    <property type="entry name" value="L-aspartase-like"/>
    <property type="match status" value="1"/>
</dbReference>
<comment type="pathway">
    <text evidence="1">Amino-acid degradation; L-histidine degradation into L-glutamate; N-formimidoyl-L-glutamate from L-histidine: step 1/3.</text>
</comment>
<dbReference type="GO" id="GO:0004397">
    <property type="term" value="F:histidine ammonia-lyase activity"/>
    <property type="evidence" value="ECO:0007669"/>
    <property type="project" value="UniProtKB-EC"/>
</dbReference>
<dbReference type="InterPro" id="IPR008948">
    <property type="entry name" value="L-Aspartase-like"/>
</dbReference>
<dbReference type="GO" id="GO:0019557">
    <property type="term" value="P:L-histidine catabolic process to glutamate and formate"/>
    <property type="evidence" value="ECO:0007669"/>
    <property type="project" value="UniProtKB-UniPathway"/>
</dbReference>
<dbReference type="Gene3D" id="1.20.200.10">
    <property type="entry name" value="Fumarase/aspartase (Central domain)"/>
    <property type="match status" value="1"/>
</dbReference>
<dbReference type="Pfam" id="PF00221">
    <property type="entry name" value="Lyase_aromatic"/>
    <property type="match status" value="1"/>
</dbReference>
<evidence type="ECO:0000256" key="2">
    <source>
        <dbReference type="ARBA" id="ARBA00012994"/>
    </source>
</evidence>
<dbReference type="CDD" id="cd00332">
    <property type="entry name" value="PAL-HAL"/>
    <property type="match status" value="1"/>
</dbReference>
<keyword evidence="3" id="KW-0369">Histidine metabolism</keyword>
<dbReference type="GO" id="GO:0005737">
    <property type="term" value="C:cytoplasm"/>
    <property type="evidence" value="ECO:0007669"/>
    <property type="project" value="InterPro"/>
</dbReference>